<organism evidence="1 2">
    <name type="scientific">Paracoccus denitrificans</name>
    <dbReference type="NCBI Taxonomy" id="266"/>
    <lineage>
        <taxon>Bacteria</taxon>
        <taxon>Pseudomonadati</taxon>
        <taxon>Pseudomonadota</taxon>
        <taxon>Alphaproteobacteria</taxon>
        <taxon>Rhodobacterales</taxon>
        <taxon>Paracoccaceae</taxon>
        <taxon>Paracoccus</taxon>
    </lineage>
</organism>
<dbReference type="Proteomes" id="UP000315344">
    <property type="component" value="Unassembled WGS sequence"/>
</dbReference>
<dbReference type="EMBL" id="VAFL01000003">
    <property type="protein sequence ID" value="TKW67641.1"/>
    <property type="molecule type" value="Genomic_DNA"/>
</dbReference>
<accession>A0A533IA64</accession>
<evidence type="ECO:0000313" key="2">
    <source>
        <dbReference type="Proteomes" id="UP000315344"/>
    </source>
</evidence>
<sequence>MTQYRRYAVYYTPPPGAFADFGARWLGWDTARGQLVPQPDLPGLDLHEATQQPRKYGFHATLKPPFRLADGYGQNDLLHLITELAAELPPVELPGLRLARLGPFLALVSHENNIPLRNLADALVMKLDLLRAPLTQAEVLRRRPESLSVRQRTYLHRWGYPYVLEDFQFHMTLTGGLDPLISDRFEQVLKQFRSLFPLPLPIESVSVMGEADDGYFHEIDRVTLKGSVRIHTAVTGSNS</sequence>
<dbReference type="AlphaFoldDB" id="A0A533IA64"/>
<protein>
    <submittedName>
        <fullName evidence="1">DUF1045 domain-containing protein</fullName>
    </submittedName>
</protein>
<dbReference type="PIRSF" id="PIRSF033328">
    <property type="entry name" value="Phest_Mll4975"/>
    <property type="match status" value="1"/>
</dbReference>
<dbReference type="Gene3D" id="3.90.1140.10">
    <property type="entry name" value="Cyclic phosphodiesterase"/>
    <property type="match status" value="1"/>
</dbReference>
<name>A0A533IA64_PARDE</name>
<dbReference type="InterPro" id="IPR009389">
    <property type="entry name" value="DUF1045"/>
</dbReference>
<gene>
    <name evidence="1" type="ORF">DI616_04810</name>
</gene>
<proteinExistence type="predicted"/>
<reference evidence="1 2" key="1">
    <citation type="journal article" date="2017" name="Nat. Commun.">
        <title>In situ click chemistry generation of cyclooxygenase-2 inhibitors.</title>
        <authorList>
            <person name="Bhardwaj A."/>
            <person name="Kaur J."/>
            <person name="Wuest M."/>
            <person name="Wuest F."/>
        </authorList>
    </citation>
    <scope>NUCLEOTIDE SEQUENCE [LARGE SCALE GENOMIC DNA]</scope>
    <source>
        <strain evidence="1">S2_012_000_R3_94</strain>
    </source>
</reference>
<comment type="caution">
    <text evidence="1">The sequence shown here is derived from an EMBL/GenBank/DDBJ whole genome shotgun (WGS) entry which is preliminary data.</text>
</comment>
<dbReference type="Pfam" id="PF06299">
    <property type="entry name" value="DUF1045"/>
    <property type="match status" value="1"/>
</dbReference>
<evidence type="ECO:0000313" key="1">
    <source>
        <dbReference type="EMBL" id="TKW67641.1"/>
    </source>
</evidence>